<evidence type="ECO:0000313" key="2">
    <source>
        <dbReference type="Proteomes" id="UP001230649"/>
    </source>
</evidence>
<accession>A0ACC2UW99</accession>
<sequence>MTPQLVDIDIIRAHYDTLIICESIYPDPRELEFAEETALILDRWRNRWRNRPEQDNGELSLDEHTAWEMRRMKALRLAVQLNVDEDPYKPLTISASLPLLDDESSNGLAKLSVQFPAYLSRFDSEKLEQELANIADEAISNGFAARDNASHIMDAAQRLVFLCSELCQAAADTMEEQQRKEEVVEDDGELQRVWFWFPSLSTREKRKDLVTYASRWGLTGFVLAGKPGLLCLEGSAKHAEEYMAAIKSESWGDIPSYQKKVTERYRQTIPTRAFTDMQEITHLITQHGARGNRGDMSQVRGWMEGHGVGDAWGFVVVNGGVGGGSNS</sequence>
<evidence type="ECO:0000313" key="1">
    <source>
        <dbReference type="EMBL" id="KAJ9091026.1"/>
    </source>
</evidence>
<organism evidence="1 2">
    <name type="scientific">Naganishia adeliensis</name>
    <dbReference type="NCBI Taxonomy" id="92952"/>
    <lineage>
        <taxon>Eukaryota</taxon>
        <taxon>Fungi</taxon>
        <taxon>Dikarya</taxon>
        <taxon>Basidiomycota</taxon>
        <taxon>Agaricomycotina</taxon>
        <taxon>Tremellomycetes</taxon>
        <taxon>Filobasidiales</taxon>
        <taxon>Filobasidiaceae</taxon>
        <taxon>Naganishia</taxon>
    </lineage>
</organism>
<gene>
    <name evidence="1" type="ORF">QFC20_007761</name>
</gene>
<reference evidence="1" key="1">
    <citation type="submission" date="2023-04" db="EMBL/GenBank/DDBJ databases">
        <title>Draft Genome sequencing of Naganishia species isolated from polar environments using Oxford Nanopore Technology.</title>
        <authorList>
            <person name="Leo P."/>
            <person name="Venkateswaran K."/>
        </authorList>
    </citation>
    <scope>NUCLEOTIDE SEQUENCE</scope>
    <source>
        <strain evidence="1">MNA-CCFEE 5262</strain>
    </source>
</reference>
<dbReference type="EMBL" id="JASBWS010000216">
    <property type="protein sequence ID" value="KAJ9091026.1"/>
    <property type="molecule type" value="Genomic_DNA"/>
</dbReference>
<proteinExistence type="predicted"/>
<keyword evidence="2" id="KW-1185">Reference proteome</keyword>
<comment type="caution">
    <text evidence="1">The sequence shown here is derived from an EMBL/GenBank/DDBJ whole genome shotgun (WGS) entry which is preliminary data.</text>
</comment>
<name>A0ACC2UW99_9TREE</name>
<protein>
    <submittedName>
        <fullName evidence="1">Uncharacterized protein</fullName>
    </submittedName>
</protein>
<dbReference type="Proteomes" id="UP001230649">
    <property type="component" value="Unassembled WGS sequence"/>
</dbReference>